<organism evidence="1 2">
    <name type="scientific">Pseudothermotoga thermarum DSM 5069</name>
    <dbReference type="NCBI Taxonomy" id="688269"/>
    <lineage>
        <taxon>Bacteria</taxon>
        <taxon>Thermotogati</taxon>
        <taxon>Thermotogota</taxon>
        <taxon>Thermotogae</taxon>
        <taxon>Thermotogales</taxon>
        <taxon>Thermotogaceae</taxon>
        <taxon>Pseudothermotoga</taxon>
    </lineage>
</organism>
<dbReference type="eggNOG" id="COG3330">
    <property type="taxonomic scope" value="Bacteria"/>
</dbReference>
<dbReference type="InterPro" id="IPR032585">
    <property type="entry name" value="DUF4912"/>
</dbReference>
<proteinExistence type="predicted"/>
<gene>
    <name evidence="1" type="ORF">Theth_1822</name>
</gene>
<sequence>MTRKEILDFLSSQPSIQSAKAFAKKLGLKVKKRMKKQEVYKMLYQYADSLKEEEKPDFSQPVQQEGVQDIPTSYGSDRLVLLAVNPYLVHVFWDLSFSTYEKLAKTGNVVLRLYDVTFIIFDGTNAHRIFEAGVHLDMCKNYYFKVPMANADYLAELGYKKDNGEFIPVLRSNICRTPSAFPSSSDRQRWYVRGKPQIVTIGEVLIKPVEKISAVGGSFEETLSGRR</sequence>
<dbReference type="PATRIC" id="fig|688269.3.peg.1876"/>
<dbReference type="Pfam" id="PF16258">
    <property type="entry name" value="DUF4912"/>
    <property type="match status" value="1"/>
</dbReference>
<evidence type="ECO:0000313" key="1">
    <source>
        <dbReference type="EMBL" id="AEH51864.1"/>
    </source>
</evidence>
<accession>F7YW92</accession>
<dbReference type="Proteomes" id="UP000006804">
    <property type="component" value="Chromosome"/>
</dbReference>
<dbReference type="OrthoDB" id="9812700at2"/>
<dbReference type="RefSeq" id="WP_013933072.1">
    <property type="nucleotide sequence ID" value="NC_015707.1"/>
</dbReference>
<evidence type="ECO:0008006" key="3">
    <source>
        <dbReference type="Google" id="ProtNLM"/>
    </source>
</evidence>
<dbReference type="STRING" id="688269.Theth_1822"/>
<dbReference type="KEGG" id="tta:Theth_1822"/>
<keyword evidence="2" id="KW-1185">Reference proteome</keyword>
<dbReference type="EMBL" id="CP002351">
    <property type="protein sequence ID" value="AEH51864.1"/>
    <property type="molecule type" value="Genomic_DNA"/>
</dbReference>
<reference evidence="1 2" key="1">
    <citation type="submission" date="2010-11" db="EMBL/GenBank/DDBJ databases">
        <title>The complete genome of Thermotoga thermarum DSM 5069.</title>
        <authorList>
            <consortium name="US DOE Joint Genome Institute (JGI-PGF)"/>
            <person name="Lucas S."/>
            <person name="Copeland A."/>
            <person name="Lapidus A."/>
            <person name="Bruce D."/>
            <person name="Goodwin L."/>
            <person name="Pitluck S."/>
            <person name="Kyrpides N."/>
            <person name="Mavromatis K."/>
            <person name="Ivanova N."/>
            <person name="Zeytun A."/>
            <person name="Brettin T."/>
            <person name="Detter J.C."/>
            <person name="Tapia R."/>
            <person name="Han C."/>
            <person name="Land M."/>
            <person name="Hauser L."/>
            <person name="Markowitz V."/>
            <person name="Cheng J.-F."/>
            <person name="Hugenholtz P."/>
            <person name="Woyke T."/>
            <person name="Wu D."/>
            <person name="Spring S."/>
            <person name="Schroeder M."/>
            <person name="Brambilla E."/>
            <person name="Klenk H.-P."/>
            <person name="Eisen J.A."/>
        </authorList>
    </citation>
    <scope>NUCLEOTIDE SEQUENCE [LARGE SCALE GENOMIC DNA]</scope>
    <source>
        <strain evidence="1 2">DSM 5069</strain>
    </source>
</reference>
<dbReference type="AlphaFoldDB" id="F7YW92"/>
<dbReference type="HOGENOM" id="CLU_1065321_0_0_0"/>
<name>F7YW92_9THEM</name>
<evidence type="ECO:0000313" key="2">
    <source>
        <dbReference type="Proteomes" id="UP000006804"/>
    </source>
</evidence>
<protein>
    <recommendedName>
        <fullName evidence="3">DUF4912 domain-containing protein</fullName>
    </recommendedName>
</protein>